<comment type="caution">
    <text evidence="1">The sequence shown here is derived from an EMBL/GenBank/DDBJ whole genome shotgun (WGS) entry which is preliminary data.</text>
</comment>
<gene>
    <name evidence="1" type="ORF">PIIN_10604</name>
</gene>
<name>G4TZ70_SERID</name>
<dbReference type="InParanoid" id="G4TZ70"/>
<dbReference type="HOGENOM" id="CLU_2146842_0_0_1"/>
<dbReference type="AlphaFoldDB" id="G4TZ70"/>
<dbReference type="EMBL" id="CAFZ01000869">
    <property type="protein sequence ID" value="CCA76613.1"/>
    <property type="molecule type" value="Genomic_DNA"/>
</dbReference>
<reference evidence="1 2" key="1">
    <citation type="journal article" date="2011" name="PLoS Pathog.">
        <title>Endophytic Life Strategies Decoded by Genome and Transcriptome Analyses of the Mutualistic Root Symbiont Piriformospora indica.</title>
        <authorList>
            <person name="Zuccaro A."/>
            <person name="Lahrmann U."/>
            <person name="Guldener U."/>
            <person name="Langen G."/>
            <person name="Pfiffi S."/>
            <person name="Biedenkopf D."/>
            <person name="Wong P."/>
            <person name="Samans B."/>
            <person name="Grimm C."/>
            <person name="Basiewicz M."/>
            <person name="Murat C."/>
            <person name="Martin F."/>
            <person name="Kogel K.H."/>
        </authorList>
    </citation>
    <scope>NUCLEOTIDE SEQUENCE [LARGE SCALE GENOMIC DNA]</scope>
    <source>
        <strain evidence="1 2">DSM 11827</strain>
    </source>
</reference>
<dbReference type="Proteomes" id="UP000007148">
    <property type="component" value="Unassembled WGS sequence"/>
</dbReference>
<accession>G4TZ70</accession>
<proteinExistence type="predicted"/>
<keyword evidence="2" id="KW-1185">Reference proteome</keyword>
<organism evidence="1 2">
    <name type="scientific">Serendipita indica (strain DSM 11827)</name>
    <name type="common">Root endophyte fungus</name>
    <name type="synonym">Piriformospora indica</name>
    <dbReference type="NCBI Taxonomy" id="1109443"/>
    <lineage>
        <taxon>Eukaryota</taxon>
        <taxon>Fungi</taxon>
        <taxon>Dikarya</taxon>
        <taxon>Basidiomycota</taxon>
        <taxon>Agaricomycotina</taxon>
        <taxon>Agaricomycetes</taxon>
        <taxon>Sebacinales</taxon>
        <taxon>Serendipitaceae</taxon>
        <taxon>Serendipita</taxon>
    </lineage>
</organism>
<evidence type="ECO:0000313" key="1">
    <source>
        <dbReference type="EMBL" id="CCA76613.1"/>
    </source>
</evidence>
<sequence>MATVVPSGESHVLGAVPTPCILQKVELGPEANQVQSWEAREQENFTINEHEFDVWEMGGVARVEYEWPFYGMLDKGGGNTASARPRFSVYAEDPESLVHIRSRSTHLFPWHS</sequence>
<protein>
    <submittedName>
        <fullName evidence="1">Uncharacterized protein</fullName>
    </submittedName>
</protein>
<evidence type="ECO:0000313" key="2">
    <source>
        <dbReference type="Proteomes" id="UP000007148"/>
    </source>
</evidence>